<dbReference type="AlphaFoldDB" id="A0A542DZZ9"/>
<proteinExistence type="predicted"/>
<name>A0A542DZZ9_9MICO</name>
<dbReference type="GO" id="GO:0003677">
    <property type="term" value="F:DNA binding"/>
    <property type="evidence" value="ECO:0007669"/>
    <property type="project" value="UniProtKB-KW"/>
</dbReference>
<dbReference type="PANTHER" id="PTHR33164">
    <property type="entry name" value="TRANSCRIPTIONAL REGULATOR, MARR FAMILY"/>
    <property type="match status" value="1"/>
</dbReference>
<dbReference type="SUPFAM" id="SSF46785">
    <property type="entry name" value="Winged helix' DNA-binding domain"/>
    <property type="match status" value="1"/>
</dbReference>
<dbReference type="SMART" id="SM00347">
    <property type="entry name" value="HTH_MARR"/>
    <property type="match status" value="1"/>
</dbReference>
<sequence length="172" mass="18000">MSVTPDTAGDLLAGVSRLVRTARSYAHLREQQLGRAGLTHGVLLKLAHGPLRPGDLATLLHVSPSAVSRTAAALVEEGWVRRTSDPADGRACSLALTEAGTGRLEAMRAQQAEVLTSMLHDWDEDTVATLATLLGQLSEALEQAVDTSRHPGTPSAAALAAPSTTRPQEALV</sequence>
<feature type="domain" description="HTH marR-type" evidence="5">
    <location>
        <begin position="8"/>
        <end position="139"/>
    </location>
</feature>
<dbReference type="PROSITE" id="PS50995">
    <property type="entry name" value="HTH_MARR_2"/>
    <property type="match status" value="1"/>
</dbReference>
<dbReference type="PRINTS" id="PR00598">
    <property type="entry name" value="HTHMARR"/>
</dbReference>
<protein>
    <submittedName>
        <fullName evidence="6">MarR family transcriptional regulator</fullName>
    </submittedName>
</protein>
<dbReference type="EMBL" id="VFMN01000001">
    <property type="protein sequence ID" value="TQJ08680.1"/>
    <property type="molecule type" value="Genomic_DNA"/>
</dbReference>
<dbReference type="Pfam" id="PF12802">
    <property type="entry name" value="MarR_2"/>
    <property type="match status" value="1"/>
</dbReference>
<keyword evidence="1" id="KW-0805">Transcription regulation</keyword>
<dbReference type="Gene3D" id="1.10.10.10">
    <property type="entry name" value="Winged helix-like DNA-binding domain superfamily/Winged helix DNA-binding domain"/>
    <property type="match status" value="1"/>
</dbReference>
<feature type="region of interest" description="Disordered" evidence="4">
    <location>
        <begin position="147"/>
        <end position="172"/>
    </location>
</feature>
<reference evidence="6 7" key="1">
    <citation type="submission" date="2019-06" db="EMBL/GenBank/DDBJ databases">
        <title>Sequencing the genomes of 1000 actinobacteria strains.</title>
        <authorList>
            <person name="Klenk H.-P."/>
        </authorList>
    </citation>
    <scope>NUCLEOTIDE SEQUENCE [LARGE SCALE GENOMIC DNA]</scope>
    <source>
        <strain evidence="6 7">DSM 18607</strain>
    </source>
</reference>
<gene>
    <name evidence="6" type="ORF">FB458_1771</name>
</gene>
<evidence type="ECO:0000259" key="5">
    <source>
        <dbReference type="PROSITE" id="PS50995"/>
    </source>
</evidence>
<dbReference type="GO" id="GO:0006950">
    <property type="term" value="P:response to stress"/>
    <property type="evidence" value="ECO:0007669"/>
    <property type="project" value="TreeGrafter"/>
</dbReference>
<evidence type="ECO:0000313" key="6">
    <source>
        <dbReference type="EMBL" id="TQJ08680.1"/>
    </source>
</evidence>
<dbReference type="RefSeq" id="WP_170185610.1">
    <property type="nucleotide sequence ID" value="NZ_VFMN01000001.1"/>
</dbReference>
<keyword evidence="3" id="KW-0804">Transcription</keyword>
<dbReference type="PANTHER" id="PTHR33164:SF57">
    <property type="entry name" value="MARR-FAMILY TRANSCRIPTIONAL REGULATOR"/>
    <property type="match status" value="1"/>
</dbReference>
<keyword evidence="2" id="KW-0238">DNA-binding</keyword>
<accession>A0A542DZZ9</accession>
<evidence type="ECO:0000256" key="2">
    <source>
        <dbReference type="ARBA" id="ARBA00023125"/>
    </source>
</evidence>
<dbReference type="InterPro" id="IPR036390">
    <property type="entry name" value="WH_DNA-bd_sf"/>
</dbReference>
<dbReference type="InterPro" id="IPR023187">
    <property type="entry name" value="Tscrpt_reg_MarR-type_CS"/>
</dbReference>
<feature type="compositionally biased region" description="Low complexity" evidence="4">
    <location>
        <begin position="153"/>
        <end position="165"/>
    </location>
</feature>
<dbReference type="InterPro" id="IPR039422">
    <property type="entry name" value="MarR/SlyA-like"/>
</dbReference>
<dbReference type="PROSITE" id="PS01117">
    <property type="entry name" value="HTH_MARR_1"/>
    <property type="match status" value="1"/>
</dbReference>
<dbReference type="GO" id="GO:0003700">
    <property type="term" value="F:DNA-binding transcription factor activity"/>
    <property type="evidence" value="ECO:0007669"/>
    <property type="project" value="InterPro"/>
</dbReference>
<dbReference type="InterPro" id="IPR036388">
    <property type="entry name" value="WH-like_DNA-bd_sf"/>
</dbReference>
<comment type="caution">
    <text evidence="6">The sequence shown here is derived from an EMBL/GenBank/DDBJ whole genome shotgun (WGS) entry which is preliminary data.</text>
</comment>
<evidence type="ECO:0000256" key="4">
    <source>
        <dbReference type="SAM" id="MobiDB-lite"/>
    </source>
</evidence>
<keyword evidence="7" id="KW-1185">Reference proteome</keyword>
<dbReference type="InterPro" id="IPR000835">
    <property type="entry name" value="HTH_MarR-typ"/>
</dbReference>
<evidence type="ECO:0000313" key="7">
    <source>
        <dbReference type="Proteomes" id="UP000317893"/>
    </source>
</evidence>
<evidence type="ECO:0000256" key="1">
    <source>
        <dbReference type="ARBA" id="ARBA00023015"/>
    </source>
</evidence>
<dbReference type="Proteomes" id="UP000317893">
    <property type="component" value="Unassembled WGS sequence"/>
</dbReference>
<evidence type="ECO:0000256" key="3">
    <source>
        <dbReference type="ARBA" id="ARBA00023163"/>
    </source>
</evidence>
<organism evidence="6 7">
    <name type="scientific">Lapillicoccus jejuensis</name>
    <dbReference type="NCBI Taxonomy" id="402171"/>
    <lineage>
        <taxon>Bacteria</taxon>
        <taxon>Bacillati</taxon>
        <taxon>Actinomycetota</taxon>
        <taxon>Actinomycetes</taxon>
        <taxon>Micrococcales</taxon>
        <taxon>Intrasporangiaceae</taxon>
        <taxon>Lapillicoccus</taxon>
    </lineage>
</organism>